<comment type="caution">
    <text evidence="2">The sequence shown here is derived from an EMBL/GenBank/DDBJ whole genome shotgun (WGS) entry which is preliminary data.</text>
</comment>
<dbReference type="OrthoDB" id="104532at2157"/>
<name>A0A7K4HRD0_9EURY</name>
<dbReference type="RefSeq" id="WP_176788993.1">
    <property type="nucleotide sequence ID" value="NZ_JABXWR010000001.1"/>
</dbReference>
<evidence type="ECO:0000313" key="3">
    <source>
        <dbReference type="Proteomes" id="UP000570823"/>
    </source>
</evidence>
<accession>A0A7K4HRD0</accession>
<reference evidence="2 3" key="1">
    <citation type="submission" date="2020-06" db="EMBL/GenBank/DDBJ databases">
        <title>Methanofollis fontis sp. nov., a methanogen isolated from marine sediments near a cold seep at Four-Way Closure Ridge offshore southwestern Taiwan.</title>
        <authorList>
            <person name="Chen S.-C."/>
            <person name="Teng N.-H."/>
            <person name="Lin Y.-S."/>
            <person name="Lai M.-C."/>
            <person name="Chen H.-H."/>
            <person name="Wang C.-C."/>
        </authorList>
    </citation>
    <scope>NUCLEOTIDE SEQUENCE [LARGE SCALE GENOMIC DNA]</scope>
    <source>
        <strain evidence="2 3">DSM 2702</strain>
    </source>
</reference>
<dbReference type="InterPro" id="IPR011256">
    <property type="entry name" value="Reg_factor_effector_dom_sf"/>
</dbReference>
<dbReference type="Gene3D" id="3.20.80.10">
    <property type="entry name" value="Regulatory factor, effector binding domain"/>
    <property type="match status" value="1"/>
</dbReference>
<protein>
    <submittedName>
        <fullName evidence="2">GyrI-like domain-containing protein</fullName>
    </submittedName>
</protein>
<gene>
    <name evidence="2" type="ORF">HWN36_08795</name>
</gene>
<dbReference type="Pfam" id="PF06445">
    <property type="entry name" value="GyrI-like"/>
    <property type="match status" value="1"/>
</dbReference>
<evidence type="ECO:0000259" key="1">
    <source>
        <dbReference type="Pfam" id="PF06445"/>
    </source>
</evidence>
<sequence length="89" mass="10229">MGSSKCFVRVAVTVRDPVVGVRVLPGWRILSVLYRWPYEILPLAHRQVMEYLDAHGLRQTCPERETYLNDPTEIAAGNPMTEIQYPIED</sequence>
<feature type="domain" description="GyrI-like small molecule binding" evidence="1">
    <location>
        <begin position="8"/>
        <end position="87"/>
    </location>
</feature>
<proteinExistence type="predicted"/>
<dbReference type="EMBL" id="JABXWR010000001">
    <property type="protein sequence ID" value="NVO67398.1"/>
    <property type="molecule type" value="Genomic_DNA"/>
</dbReference>
<dbReference type="AlphaFoldDB" id="A0A7K4HRD0"/>
<dbReference type="Proteomes" id="UP000570823">
    <property type="component" value="Unassembled WGS sequence"/>
</dbReference>
<dbReference type="InterPro" id="IPR029442">
    <property type="entry name" value="GyrI-like"/>
</dbReference>
<dbReference type="SUPFAM" id="SSF55136">
    <property type="entry name" value="Probable bacterial effector-binding domain"/>
    <property type="match status" value="1"/>
</dbReference>
<organism evidence="2 3">
    <name type="scientific">Methanofollis tationis</name>
    <dbReference type="NCBI Taxonomy" id="81417"/>
    <lineage>
        <taxon>Archaea</taxon>
        <taxon>Methanobacteriati</taxon>
        <taxon>Methanobacteriota</taxon>
        <taxon>Stenosarchaea group</taxon>
        <taxon>Methanomicrobia</taxon>
        <taxon>Methanomicrobiales</taxon>
        <taxon>Methanomicrobiaceae</taxon>
        <taxon>Methanofollis</taxon>
    </lineage>
</organism>
<keyword evidence="3" id="KW-1185">Reference proteome</keyword>
<evidence type="ECO:0000313" key="2">
    <source>
        <dbReference type="EMBL" id="NVO67398.1"/>
    </source>
</evidence>